<dbReference type="eggNOG" id="ENOG502QXNQ">
    <property type="taxonomic scope" value="Eukaryota"/>
</dbReference>
<dbReference type="GeneID" id="3502780"/>
<accession>Q4N8S2</accession>
<feature type="chain" id="PRO_5004240859" evidence="2">
    <location>
        <begin position="32"/>
        <end position="257"/>
    </location>
</feature>
<dbReference type="InParanoid" id="Q4N8S2"/>
<feature type="region of interest" description="Disordered" evidence="1">
    <location>
        <begin position="191"/>
        <end position="257"/>
    </location>
</feature>
<comment type="caution">
    <text evidence="3">The sequence shown here is derived from an EMBL/GenBank/DDBJ whole genome shotgun (WGS) entry which is preliminary data.</text>
</comment>
<evidence type="ECO:0000256" key="2">
    <source>
        <dbReference type="SAM" id="SignalP"/>
    </source>
</evidence>
<keyword evidence="4" id="KW-1185">Reference proteome</keyword>
<dbReference type="Proteomes" id="UP000001949">
    <property type="component" value="Unassembled WGS sequence"/>
</dbReference>
<reference evidence="3 4" key="1">
    <citation type="journal article" date="2005" name="Science">
        <title>Genome sequence of Theileria parva, a bovine pathogen that transforms lymphocytes.</title>
        <authorList>
            <person name="Gardner M.J."/>
            <person name="Bishop R."/>
            <person name="Shah T."/>
            <person name="de Villiers E.P."/>
            <person name="Carlton J.M."/>
            <person name="Hall N."/>
            <person name="Ren Q."/>
            <person name="Paulsen I.T."/>
            <person name="Pain A."/>
            <person name="Berriman M."/>
            <person name="Wilson R.J.M."/>
            <person name="Sato S."/>
            <person name="Ralph S.A."/>
            <person name="Mann D.J."/>
            <person name="Xiong Z."/>
            <person name="Shallom S.J."/>
            <person name="Weidman J."/>
            <person name="Jiang L."/>
            <person name="Lynn J."/>
            <person name="Weaver B."/>
            <person name="Shoaibi A."/>
            <person name="Domingo A.R."/>
            <person name="Wasawo D."/>
            <person name="Crabtree J."/>
            <person name="Wortman J.R."/>
            <person name="Haas B."/>
            <person name="Angiuoli S.V."/>
            <person name="Creasy T.H."/>
            <person name="Lu C."/>
            <person name="Suh B."/>
            <person name="Silva J.C."/>
            <person name="Utterback T.R."/>
            <person name="Feldblyum T.V."/>
            <person name="Pertea M."/>
            <person name="Allen J."/>
            <person name="Nierman W.C."/>
            <person name="Taracha E.L.N."/>
            <person name="Salzberg S.L."/>
            <person name="White O.R."/>
            <person name="Fitzhugh H.A."/>
            <person name="Morzaria S."/>
            <person name="Venter J.C."/>
            <person name="Fraser C.M."/>
            <person name="Nene V."/>
        </authorList>
    </citation>
    <scope>NUCLEOTIDE SEQUENCE [LARGE SCALE GENOMIC DNA]</scope>
    <source>
        <strain evidence="3 4">Muguga</strain>
    </source>
</reference>
<feature type="compositionally biased region" description="Polar residues" evidence="1">
    <location>
        <begin position="201"/>
        <end position="219"/>
    </location>
</feature>
<name>Q4N8S2_THEPA</name>
<feature type="region of interest" description="Disordered" evidence="1">
    <location>
        <begin position="45"/>
        <end position="102"/>
    </location>
</feature>
<feature type="signal peptide" evidence="2">
    <location>
        <begin position="1"/>
        <end position="31"/>
    </location>
</feature>
<evidence type="ECO:0000256" key="1">
    <source>
        <dbReference type="SAM" id="MobiDB-lite"/>
    </source>
</evidence>
<dbReference type="OMA" id="MDDEFTG"/>
<evidence type="ECO:0000313" key="4">
    <source>
        <dbReference type="Proteomes" id="UP000001949"/>
    </source>
</evidence>
<dbReference type="VEuPathDB" id="PiroplasmaDB:TpMuguga_01g00392"/>
<protein>
    <submittedName>
        <fullName evidence="3">Uncharacterized protein</fullName>
    </submittedName>
</protein>
<feature type="compositionally biased region" description="Polar residues" evidence="1">
    <location>
        <begin position="45"/>
        <end position="54"/>
    </location>
</feature>
<organism evidence="3 4">
    <name type="scientific">Theileria parva</name>
    <name type="common">East coast fever infection agent</name>
    <dbReference type="NCBI Taxonomy" id="5875"/>
    <lineage>
        <taxon>Eukaryota</taxon>
        <taxon>Sar</taxon>
        <taxon>Alveolata</taxon>
        <taxon>Apicomplexa</taxon>
        <taxon>Aconoidasida</taxon>
        <taxon>Piroplasmida</taxon>
        <taxon>Theileriidae</taxon>
        <taxon>Theileria</taxon>
    </lineage>
</organism>
<proteinExistence type="predicted"/>
<evidence type="ECO:0000313" key="3">
    <source>
        <dbReference type="EMBL" id="EAN33636.1"/>
    </source>
</evidence>
<dbReference type="AlphaFoldDB" id="Q4N8S2"/>
<feature type="compositionally biased region" description="Acidic residues" evidence="1">
    <location>
        <begin position="82"/>
        <end position="102"/>
    </location>
</feature>
<feature type="compositionally biased region" description="Acidic residues" evidence="1">
    <location>
        <begin position="55"/>
        <end position="64"/>
    </location>
</feature>
<dbReference type="KEGG" id="tpv:TP01_0392"/>
<dbReference type="RefSeq" id="XP_765919.1">
    <property type="nucleotide sequence ID" value="XM_760826.1"/>
</dbReference>
<dbReference type="EMBL" id="AAGK01000001">
    <property type="protein sequence ID" value="EAN33636.1"/>
    <property type="molecule type" value="Genomic_DNA"/>
</dbReference>
<keyword evidence="2" id="KW-0732">Signal</keyword>
<feature type="compositionally biased region" description="Low complexity" evidence="1">
    <location>
        <begin position="245"/>
        <end position="257"/>
    </location>
</feature>
<feature type="region of interest" description="Disordered" evidence="1">
    <location>
        <begin position="114"/>
        <end position="135"/>
    </location>
</feature>
<gene>
    <name evidence="3" type="ordered locus">TP01_0392</name>
</gene>
<sequence>MSENRLNVKAFFSRKFFLLIYVLCMISVTQANGLKYNRGPLEESYQNNNPSANENDLDDMDDEFTGTTYLEPANDNNSFLENNEDYDEDEDDEEDYEEEDIDLDRFSDASLLEMESTSDEEDSNEGSGGNKLLNKINPKLMNGGFLKNYLDKIGESKAIKGIHPKKAIANVKTTMKDLQQGYKKLKGKVYPRHKTYEPKSPNHSNHGGRSVDNMSGSNENRNRGKTGYGRRFLNKLNGGDGAKPSRLSRIRSSLRSV</sequence>